<comment type="caution">
    <text evidence="2">The sequence shown here is derived from an EMBL/GenBank/DDBJ whole genome shotgun (WGS) entry which is preliminary data.</text>
</comment>
<sequence>MNNLKRNRHTSNSSNLTGKTMSRNRRTLDAYKNAMSGLGGQFDPMNRLTYNVSTVLSKGDVELLYRQ</sequence>
<gene>
    <name evidence="2" type="ORF">S01H1_51109</name>
</gene>
<evidence type="ECO:0000313" key="2">
    <source>
        <dbReference type="EMBL" id="GAG20568.1"/>
    </source>
</evidence>
<protein>
    <submittedName>
        <fullName evidence="2">Uncharacterized protein</fullName>
    </submittedName>
</protein>
<feature type="non-terminal residue" evidence="2">
    <location>
        <position position="67"/>
    </location>
</feature>
<dbReference type="EMBL" id="BARS01032969">
    <property type="protein sequence ID" value="GAG20568.1"/>
    <property type="molecule type" value="Genomic_DNA"/>
</dbReference>
<accession>X0W7J2</accession>
<evidence type="ECO:0000256" key="1">
    <source>
        <dbReference type="SAM" id="MobiDB-lite"/>
    </source>
</evidence>
<organism evidence="2">
    <name type="scientific">marine sediment metagenome</name>
    <dbReference type="NCBI Taxonomy" id="412755"/>
    <lineage>
        <taxon>unclassified sequences</taxon>
        <taxon>metagenomes</taxon>
        <taxon>ecological metagenomes</taxon>
    </lineage>
</organism>
<dbReference type="AlphaFoldDB" id="X0W7J2"/>
<feature type="region of interest" description="Disordered" evidence="1">
    <location>
        <begin position="1"/>
        <end position="26"/>
    </location>
</feature>
<name>X0W7J2_9ZZZZ</name>
<feature type="compositionally biased region" description="Polar residues" evidence="1">
    <location>
        <begin position="10"/>
        <end position="21"/>
    </location>
</feature>
<reference evidence="2" key="1">
    <citation type="journal article" date="2014" name="Front. Microbiol.">
        <title>High frequency of phylogenetically diverse reductive dehalogenase-homologous genes in deep subseafloor sedimentary metagenomes.</title>
        <authorList>
            <person name="Kawai M."/>
            <person name="Futagami T."/>
            <person name="Toyoda A."/>
            <person name="Takaki Y."/>
            <person name="Nishi S."/>
            <person name="Hori S."/>
            <person name="Arai W."/>
            <person name="Tsubouchi T."/>
            <person name="Morono Y."/>
            <person name="Uchiyama I."/>
            <person name="Ito T."/>
            <person name="Fujiyama A."/>
            <person name="Inagaki F."/>
            <person name="Takami H."/>
        </authorList>
    </citation>
    <scope>NUCLEOTIDE SEQUENCE</scope>
    <source>
        <strain evidence="2">Expedition CK06-06</strain>
    </source>
</reference>
<proteinExistence type="predicted"/>